<dbReference type="Proteomes" id="UP000176568">
    <property type="component" value="Unassembled WGS sequence"/>
</dbReference>
<name>A0A1F4Y4D0_9BACT</name>
<dbReference type="PANTHER" id="PTHR34039">
    <property type="entry name" value="UPF0102 PROTEIN YRAN"/>
    <property type="match status" value="1"/>
</dbReference>
<accession>A0A1F4Y4D0</accession>
<evidence type="ECO:0000313" key="3">
    <source>
        <dbReference type="EMBL" id="OGC88708.1"/>
    </source>
</evidence>
<dbReference type="PANTHER" id="PTHR34039:SF1">
    <property type="entry name" value="UPF0102 PROTEIN YRAN"/>
    <property type="match status" value="1"/>
</dbReference>
<dbReference type="AlphaFoldDB" id="A0A1F4Y4D0"/>
<reference evidence="3 4" key="1">
    <citation type="journal article" date="2016" name="Nat. Commun.">
        <title>Thousands of microbial genomes shed light on interconnected biogeochemical processes in an aquifer system.</title>
        <authorList>
            <person name="Anantharaman K."/>
            <person name="Brown C.T."/>
            <person name="Hug L.A."/>
            <person name="Sharon I."/>
            <person name="Castelle C.J."/>
            <person name="Probst A.J."/>
            <person name="Thomas B.C."/>
            <person name="Singh A."/>
            <person name="Wilkins M.J."/>
            <person name="Karaoz U."/>
            <person name="Brodie E.L."/>
            <person name="Williams K.H."/>
            <person name="Hubbard S.S."/>
            <person name="Banfield J.F."/>
        </authorList>
    </citation>
    <scope>NUCLEOTIDE SEQUENCE [LARGE SCALE GENOMIC DNA]</scope>
</reference>
<sequence>MKRTEKRKIGDIGEDIAMEYLINQGYSLLTRNYLKPWGELDIVMKRGSRLYFIEVKTVSREPRKMGTLRGKSDSGVRPEENMHRRKIQRMNRAIQTYLLDHRVSRDTEWQIDLACVYLDFSSHRATVELLENIVL</sequence>
<dbReference type="InterPro" id="IPR011856">
    <property type="entry name" value="tRNA_endonuc-like_dom_sf"/>
</dbReference>
<dbReference type="InterPro" id="IPR011335">
    <property type="entry name" value="Restrct_endonuc-II-like"/>
</dbReference>
<gene>
    <name evidence="3" type="ORF">A2419_03010</name>
</gene>
<organism evidence="3 4">
    <name type="scientific">Candidatus Adlerbacteria bacterium RIFOXYC1_FULL_48_26</name>
    <dbReference type="NCBI Taxonomy" id="1797247"/>
    <lineage>
        <taxon>Bacteria</taxon>
        <taxon>Candidatus Adleribacteriota</taxon>
    </lineage>
</organism>
<evidence type="ECO:0000313" key="4">
    <source>
        <dbReference type="Proteomes" id="UP000176568"/>
    </source>
</evidence>
<evidence type="ECO:0000256" key="1">
    <source>
        <dbReference type="ARBA" id="ARBA00006738"/>
    </source>
</evidence>
<dbReference type="EMBL" id="MEXB01000004">
    <property type="protein sequence ID" value="OGC88708.1"/>
    <property type="molecule type" value="Genomic_DNA"/>
</dbReference>
<dbReference type="Gene3D" id="3.40.1350.10">
    <property type="match status" value="1"/>
</dbReference>
<comment type="similarity">
    <text evidence="1 2">Belongs to the UPF0102 family.</text>
</comment>
<comment type="caution">
    <text evidence="3">The sequence shown here is derived from an EMBL/GenBank/DDBJ whole genome shotgun (WGS) entry which is preliminary data.</text>
</comment>
<evidence type="ECO:0000256" key="2">
    <source>
        <dbReference type="HAMAP-Rule" id="MF_00048"/>
    </source>
</evidence>
<dbReference type="InterPro" id="IPR003509">
    <property type="entry name" value="UPF0102_YraN-like"/>
</dbReference>
<protein>
    <recommendedName>
        <fullName evidence="2">UPF0102 protein A2419_03010</fullName>
    </recommendedName>
</protein>
<dbReference type="HAMAP" id="MF_00048">
    <property type="entry name" value="UPF0102"/>
    <property type="match status" value="1"/>
</dbReference>
<dbReference type="Pfam" id="PF02021">
    <property type="entry name" value="UPF0102"/>
    <property type="match status" value="1"/>
</dbReference>
<proteinExistence type="inferred from homology"/>
<dbReference type="GO" id="GO:0003676">
    <property type="term" value="F:nucleic acid binding"/>
    <property type="evidence" value="ECO:0007669"/>
    <property type="project" value="InterPro"/>
</dbReference>
<dbReference type="SUPFAM" id="SSF52980">
    <property type="entry name" value="Restriction endonuclease-like"/>
    <property type="match status" value="1"/>
</dbReference>